<accession>A0A803QS41</accession>
<proteinExistence type="predicted"/>
<evidence type="ECO:0000313" key="2">
    <source>
        <dbReference type="Proteomes" id="UP000596661"/>
    </source>
</evidence>
<evidence type="ECO:0000313" key="1">
    <source>
        <dbReference type="EnsemblPlants" id="cds.evm.model.ctgX23.6"/>
    </source>
</evidence>
<sequence>MKIGLVEWDEKIITDVLSDRDQALNYASEVVTVAKLNYVYWFNAQKSNASAADINGTNGMNLEHWTAPKFPSIKVNVDGALFTSQGRYGVGLVARTVAGTVLEARILSKGSALQPHVVEAIGIK</sequence>
<dbReference type="Proteomes" id="UP000596661">
    <property type="component" value="Unassembled WGS sequence"/>
</dbReference>
<reference evidence="1" key="1">
    <citation type="submission" date="2021-03" db="UniProtKB">
        <authorList>
            <consortium name="EnsemblPlants"/>
        </authorList>
    </citation>
    <scope>IDENTIFICATION</scope>
</reference>
<organism evidence="1 2">
    <name type="scientific">Cannabis sativa</name>
    <name type="common">Hemp</name>
    <name type="synonym">Marijuana</name>
    <dbReference type="NCBI Taxonomy" id="3483"/>
    <lineage>
        <taxon>Eukaryota</taxon>
        <taxon>Viridiplantae</taxon>
        <taxon>Streptophyta</taxon>
        <taxon>Embryophyta</taxon>
        <taxon>Tracheophyta</taxon>
        <taxon>Spermatophyta</taxon>
        <taxon>Magnoliopsida</taxon>
        <taxon>eudicotyledons</taxon>
        <taxon>Gunneridae</taxon>
        <taxon>Pentapetalae</taxon>
        <taxon>rosids</taxon>
        <taxon>fabids</taxon>
        <taxon>Rosales</taxon>
        <taxon>Cannabaceae</taxon>
        <taxon>Cannabis</taxon>
    </lineage>
</organism>
<dbReference type="EnsemblPlants" id="evm.model.ctgX23.6">
    <property type="protein sequence ID" value="cds.evm.model.ctgX23.6"/>
    <property type="gene ID" value="evm.TU.ctgX23.6"/>
</dbReference>
<dbReference type="AlphaFoldDB" id="A0A803QS41"/>
<keyword evidence="2" id="KW-1185">Reference proteome</keyword>
<dbReference type="Gramene" id="evm.model.ctgX23.6">
    <property type="protein sequence ID" value="cds.evm.model.ctgX23.6"/>
    <property type="gene ID" value="evm.TU.ctgX23.6"/>
</dbReference>
<evidence type="ECO:0008006" key="3">
    <source>
        <dbReference type="Google" id="ProtNLM"/>
    </source>
</evidence>
<protein>
    <recommendedName>
        <fullName evidence="3">RNase H type-1 domain-containing protein</fullName>
    </recommendedName>
</protein>
<name>A0A803QS41_CANSA</name>